<dbReference type="Proteomes" id="UP000388452">
    <property type="component" value="Chromosome"/>
</dbReference>
<evidence type="ECO:0000313" key="2">
    <source>
        <dbReference type="Proteomes" id="UP000388452"/>
    </source>
</evidence>
<protein>
    <submittedName>
        <fullName evidence="1">Uncharacterized protein</fullName>
    </submittedName>
</protein>
<reference evidence="1 2" key="1">
    <citation type="submission" date="2019-10" db="EMBL/GenBank/DDBJ databases">
        <title>Genome sequencing of Lactobacillus manihotivorans.</title>
        <authorList>
            <person name="Kim K."/>
        </authorList>
    </citation>
    <scope>NUCLEOTIDE SEQUENCE [LARGE SCALE GENOMIC DNA]</scope>
    <source>
        <strain evidence="1 2">LM010</strain>
    </source>
</reference>
<dbReference type="AlphaFoldDB" id="A0A5P8JRI6"/>
<evidence type="ECO:0000313" key="1">
    <source>
        <dbReference type="EMBL" id="QFQ91522.1"/>
    </source>
</evidence>
<sequence>MRHDLDDAVEKNLAIFREEPEYSALSTLYSVQVIDMTLSAFVLVVSSATDQPPTDWGDIDLILSALALQLPIESHKNRTFMIDSVYLRWLLPTRVDLDAGLKKMIQDQRIRLPHLGLVIPQLKRDQLSPWHQARLQMSWEAFLQLRKPLTIEGVEAKFAHRVDEALVAKMYLEGRQVVQRFTPEVLQHVLLGDMIFEAHFLPSEYPAVLNYLAALFEQLPIPQAPSLVAVIAKVRPYVIRAVHDKKWFTADKQTWIVRQNRLRQPQHLLTLRELAQRRGINVTGTPERWQVSFDSVEAVDHITDAGQTRWHANNAGRARKVLLPVVQKLPVDQLPGRINLPTAIASAALLGDLMYARHLQPLRYWNAEAFEEVLLTITHPLHTHTKVDFCQFVRLLLARLHDTWSESQSQALVAVVDELLTND</sequence>
<dbReference type="EMBL" id="CP045068">
    <property type="protein sequence ID" value="QFQ91522.1"/>
    <property type="molecule type" value="Genomic_DNA"/>
</dbReference>
<dbReference type="RefSeq" id="WP_056963444.1">
    <property type="nucleotide sequence ID" value="NZ_CP045068.1"/>
</dbReference>
<accession>A0A5P8JRI6</accession>
<name>A0A5P8JRI6_9LACO</name>
<organism evidence="1 2">
    <name type="scientific">Lacticaseibacillus manihotivorans</name>
    <dbReference type="NCBI Taxonomy" id="88233"/>
    <lineage>
        <taxon>Bacteria</taxon>
        <taxon>Bacillati</taxon>
        <taxon>Bacillota</taxon>
        <taxon>Bacilli</taxon>
        <taxon>Lactobacillales</taxon>
        <taxon>Lactobacillaceae</taxon>
        <taxon>Lacticaseibacillus</taxon>
    </lineage>
</organism>
<proteinExistence type="predicted"/>
<gene>
    <name evidence="1" type="ORF">LM010_08830</name>
</gene>